<evidence type="ECO:0000256" key="1">
    <source>
        <dbReference type="ARBA" id="ARBA00023157"/>
    </source>
</evidence>
<dbReference type="InterPro" id="IPR018378">
    <property type="entry name" value="C-type_lectin_CS"/>
</dbReference>
<evidence type="ECO:0000313" key="6">
    <source>
        <dbReference type="Proteomes" id="UP001283361"/>
    </source>
</evidence>
<organism evidence="5 6">
    <name type="scientific">Elysia crispata</name>
    <name type="common">lettuce slug</name>
    <dbReference type="NCBI Taxonomy" id="231223"/>
    <lineage>
        <taxon>Eukaryota</taxon>
        <taxon>Metazoa</taxon>
        <taxon>Spiralia</taxon>
        <taxon>Lophotrochozoa</taxon>
        <taxon>Mollusca</taxon>
        <taxon>Gastropoda</taxon>
        <taxon>Heterobranchia</taxon>
        <taxon>Euthyneura</taxon>
        <taxon>Panpulmonata</taxon>
        <taxon>Sacoglossa</taxon>
        <taxon>Placobranchoidea</taxon>
        <taxon>Plakobranchidae</taxon>
        <taxon>Elysia</taxon>
    </lineage>
</organism>
<keyword evidence="3" id="KW-0812">Transmembrane</keyword>
<evidence type="ECO:0000256" key="3">
    <source>
        <dbReference type="SAM" id="Phobius"/>
    </source>
</evidence>
<gene>
    <name evidence="5" type="ORF">RRG08_011997</name>
</gene>
<dbReference type="PROSITE" id="PS00615">
    <property type="entry name" value="C_TYPE_LECTIN_1"/>
    <property type="match status" value="1"/>
</dbReference>
<evidence type="ECO:0000259" key="4">
    <source>
        <dbReference type="PROSITE" id="PS50041"/>
    </source>
</evidence>
<keyword evidence="6" id="KW-1185">Reference proteome</keyword>
<keyword evidence="3" id="KW-0472">Membrane</keyword>
<dbReference type="AlphaFoldDB" id="A0AAE1ASJ3"/>
<protein>
    <recommendedName>
        <fullName evidence="4">C-type lectin domain-containing protein</fullName>
    </recommendedName>
</protein>
<feature type="domain" description="C-type lectin" evidence="4">
    <location>
        <begin position="327"/>
        <end position="443"/>
    </location>
</feature>
<dbReference type="Pfam" id="PF00059">
    <property type="entry name" value="Lectin_C"/>
    <property type="match status" value="1"/>
</dbReference>
<keyword evidence="1" id="KW-1015">Disulfide bond</keyword>
<keyword evidence="3" id="KW-1133">Transmembrane helix</keyword>
<dbReference type="Proteomes" id="UP001283361">
    <property type="component" value="Unassembled WGS sequence"/>
</dbReference>
<proteinExistence type="predicted"/>
<dbReference type="EMBL" id="JAWDGP010001364">
    <property type="protein sequence ID" value="KAK3792546.1"/>
    <property type="molecule type" value="Genomic_DNA"/>
</dbReference>
<evidence type="ECO:0000313" key="5">
    <source>
        <dbReference type="EMBL" id="KAK3792546.1"/>
    </source>
</evidence>
<reference evidence="5" key="1">
    <citation type="journal article" date="2023" name="G3 (Bethesda)">
        <title>A reference genome for the long-term kleptoplast-retaining sea slug Elysia crispata morphotype clarki.</title>
        <authorList>
            <person name="Eastman K.E."/>
            <person name="Pendleton A.L."/>
            <person name="Shaikh M.A."/>
            <person name="Suttiyut T."/>
            <person name="Ogas R."/>
            <person name="Tomko P."/>
            <person name="Gavelis G."/>
            <person name="Widhalm J.R."/>
            <person name="Wisecaver J.H."/>
        </authorList>
    </citation>
    <scope>NUCLEOTIDE SEQUENCE</scope>
    <source>
        <strain evidence="5">ECLA1</strain>
    </source>
</reference>
<feature type="compositionally biased region" description="Polar residues" evidence="2">
    <location>
        <begin position="654"/>
        <end position="664"/>
    </location>
</feature>
<name>A0AAE1ASJ3_9GAST</name>
<feature type="region of interest" description="Disordered" evidence="2">
    <location>
        <begin position="609"/>
        <end position="664"/>
    </location>
</feature>
<dbReference type="SMART" id="SM00034">
    <property type="entry name" value="CLECT"/>
    <property type="match status" value="1"/>
</dbReference>
<evidence type="ECO:0000256" key="2">
    <source>
        <dbReference type="SAM" id="MobiDB-lite"/>
    </source>
</evidence>
<dbReference type="InterPro" id="IPR016186">
    <property type="entry name" value="C-type_lectin-like/link_sf"/>
</dbReference>
<feature type="transmembrane region" description="Helical" evidence="3">
    <location>
        <begin position="512"/>
        <end position="537"/>
    </location>
</feature>
<dbReference type="Gene3D" id="2.170.300.10">
    <property type="entry name" value="Tie2 ligand-binding domain superfamily"/>
    <property type="match status" value="1"/>
</dbReference>
<sequence>MTKSVDHTHYAPCYGRFTVIMIHDYLQDQVSTTRIMPHAMLVYPVNSNIEEEKEDHLSSAAVFSFVLSSTVERCRYGWFGLNCQYQCHCAGSAPCDKHDGSCSSGCHQDWFGPACQYSSVRGTALSGEGWLLDNDDTTCNTRMSRSVKVTLDTPIPLTWVRVVLRDAGHLKQLQMSYLKSRIDSSSLHTSCSEISTAKVDARTLDIYCPTSDVVLAVTLEGAAVQGLCSLYISAGRNVALKQTTKQSSGYDPQPDFWHSEFAVDGMIDIPDTTDQQKTTCTHTSSGSPGWWTLAFSQAVHVTKFLIYNRRAGCLYRSCDSGYIKSDYSGTCIKLYNDKLSWKDARSVCKTAGGDLVKIMDKTMNQFITSLASTQNYWIGLHDREQEGRFRWLDENKEAKYTAWVKSEPNGKDRENCVEINHPVLPDGTWNDLSCSDKNKFICEKKFSTDQSFLYIDQHRSAQARYSVVPPSRLGFPVHEVRVDVGLRRDILSLCEVEVFGGTAKPERPGQSYAWVITCGLLGVALSLTVVAVGALVCRVRKLSSKSKMLSGHEVDYPREITEREAAGNGGQCQHYHRPQNAPDYVRLYDNHSVYHNGVSRNLARESQADLIPPDSPMTADSSQQDFSEAKGASGAASLTKKPSPLHEVKDFGTYLQQSSVFPTS</sequence>
<comment type="caution">
    <text evidence="5">The sequence shown here is derived from an EMBL/GenBank/DDBJ whole genome shotgun (WGS) entry which is preliminary data.</text>
</comment>
<dbReference type="CDD" id="cd00037">
    <property type="entry name" value="CLECT"/>
    <property type="match status" value="1"/>
</dbReference>
<accession>A0AAE1ASJ3</accession>
<dbReference type="InterPro" id="IPR001304">
    <property type="entry name" value="C-type_lectin-like"/>
</dbReference>
<dbReference type="PANTHER" id="PTHR22803">
    <property type="entry name" value="MANNOSE, PHOSPHOLIPASE, LECTIN RECEPTOR RELATED"/>
    <property type="match status" value="1"/>
</dbReference>
<dbReference type="Gene3D" id="3.10.100.10">
    <property type="entry name" value="Mannose-Binding Protein A, subunit A"/>
    <property type="match status" value="1"/>
</dbReference>
<dbReference type="InterPro" id="IPR050111">
    <property type="entry name" value="C-type_lectin/snaclec_domain"/>
</dbReference>
<dbReference type="InterPro" id="IPR016187">
    <property type="entry name" value="CTDL_fold"/>
</dbReference>
<dbReference type="PROSITE" id="PS50041">
    <property type="entry name" value="C_TYPE_LECTIN_2"/>
    <property type="match status" value="1"/>
</dbReference>
<dbReference type="SUPFAM" id="SSF56436">
    <property type="entry name" value="C-type lectin-like"/>
    <property type="match status" value="1"/>
</dbReference>